<feature type="transmembrane region" description="Helical" evidence="8">
    <location>
        <begin position="194"/>
        <end position="217"/>
    </location>
</feature>
<gene>
    <name evidence="9" type="ORF">H0I76_13360</name>
</gene>
<evidence type="ECO:0000313" key="9">
    <source>
        <dbReference type="EMBL" id="MBK0400180.1"/>
    </source>
</evidence>
<comment type="subcellular location">
    <subcellularLocation>
        <location evidence="1">Cell membrane</location>
        <topology evidence="1">Multi-pass membrane protein</topology>
    </subcellularLocation>
</comment>
<comment type="similarity">
    <text evidence="7">Belongs to the glycosyltransferase 87 family.</text>
</comment>
<evidence type="ECO:0000313" key="10">
    <source>
        <dbReference type="Proteomes" id="UP000655420"/>
    </source>
</evidence>
<dbReference type="RefSeq" id="WP_200610633.1">
    <property type="nucleotide sequence ID" value="NZ_JAEHHL010000008.1"/>
</dbReference>
<keyword evidence="6 8" id="KW-0472">Membrane</keyword>
<name>A0A8J7M8I8_9RHOB</name>
<evidence type="ECO:0000256" key="8">
    <source>
        <dbReference type="SAM" id="Phobius"/>
    </source>
</evidence>
<reference evidence="9" key="1">
    <citation type="submission" date="2020-12" db="EMBL/GenBank/DDBJ databases">
        <title>Bacterial taxonomy.</title>
        <authorList>
            <person name="Pan X."/>
        </authorList>
    </citation>
    <scope>NUCLEOTIDE SEQUENCE</scope>
    <source>
        <strain evidence="9">M0105</strain>
    </source>
</reference>
<evidence type="ECO:0000256" key="6">
    <source>
        <dbReference type="ARBA" id="ARBA00023136"/>
    </source>
</evidence>
<feature type="transmembrane region" description="Helical" evidence="8">
    <location>
        <begin position="335"/>
        <end position="353"/>
    </location>
</feature>
<keyword evidence="2" id="KW-1003">Cell membrane</keyword>
<accession>A0A8J7M8I8</accession>
<evidence type="ECO:0000256" key="7">
    <source>
        <dbReference type="ARBA" id="ARBA00024033"/>
    </source>
</evidence>
<keyword evidence="5 8" id="KW-1133">Transmembrane helix</keyword>
<protein>
    <submittedName>
        <fullName evidence="9">DUF2029 domain-containing protein</fullName>
    </submittedName>
</protein>
<feature type="transmembrane region" description="Helical" evidence="8">
    <location>
        <begin position="123"/>
        <end position="142"/>
    </location>
</feature>
<feature type="transmembrane region" description="Helical" evidence="8">
    <location>
        <begin position="154"/>
        <end position="182"/>
    </location>
</feature>
<evidence type="ECO:0000256" key="4">
    <source>
        <dbReference type="ARBA" id="ARBA00022692"/>
    </source>
</evidence>
<evidence type="ECO:0000256" key="2">
    <source>
        <dbReference type="ARBA" id="ARBA00022475"/>
    </source>
</evidence>
<evidence type="ECO:0000256" key="1">
    <source>
        <dbReference type="ARBA" id="ARBA00004651"/>
    </source>
</evidence>
<feature type="transmembrane region" description="Helical" evidence="8">
    <location>
        <begin position="287"/>
        <end position="307"/>
    </location>
</feature>
<dbReference type="InterPro" id="IPR018584">
    <property type="entry name" value="GT87"/>
</dbReference>
<comment type="caution">
    <text evidence="9">The sequence shown here is derived from an EMBL/GenBank/DDBJ whole genome shotgun (WGS) entry which is preliminary data.</text>
</comment>
<dbReference type="GO" id="GO:0016758">
    <property type="term" value="F:hexosyltransferase activity"/>
    <property type="evidence" value="ECO:0007669"/>
    <property type="project" value="InterPro"/>
</dbReference>
<evidence type="ECO:0000256" key="3">
    <source>
        <dbReference type="ARBA" id="ARBA00022679"/>
    </source>
</evidence>
<organism evidence="9 10">
    <name type="scientific">Thermohalobaculum xanthum</name>
    <dbReference type="NCBI Taxonomy" id="2753746"/>
    <lineage>
        <taxon>Bacteria</taxon>
        <taxon>Pseudomonadati</taxon>
        <taxon>Pseudomonadota</taxon>
        <taxon>Alphaproteobacteria</taxon>
        <taxon>Rhodobacterales</taxon>
        <taxon>Paracoccaceae</taxon>
        <taxon>Thermohalobaculum</taxon>
    </lineage>
</organism>
<dbReference type="Pfam" id="PF09594">
    <property type="entry name" value="GT87"/>
    <property type="match status" value="1"/>
</dbReference>
<dbReference type="AlphaFoldDB" id="A0A8J7M8I8"/>
<keyword evidence="3" id="KW-0808">Transferase</keyword>
<feature type="transmembrane region" description="Helical" evidence="8">
    <location>
        <begin position="224"/>
        <end position="244"/>
    </location>
</feature>
<proteinExistence type="inferred from homology"/>
<evidence type="ECO:0000256" key="5">
    <source>
        <dbReference type="ARBA" id="ARBA00022989"/>
    </source>
</evidence>
<keyword evidence="4 8" id="KW-0812">Transmembrane</keyword>
<sequence length="421" mass="45072">MAEDTDPEVTAIATKRSTSLERLKQALPSLAVVFAATFVLAEWVDIVGSAERASTTGGYLVDHVAIWAAAKLSLAGTPALAYDTDVLRVAQDLPEGTPPDALLLWMYPPHAFILATPLGMLRFSLSFLIFSAVSLLAWSWAIARPTARLPASRLWLLAAPPLVYCLVTGQPSLLWMAGFVLALEALRERREVTAGVILAVLTMKPHFGLLVPIALIAGGYWRTLAWGAAATALLLAVGTAMTGLEGWRGFLEAVSFHRSLIEHGGARVHHLLGVYPFLRTFGVPHDIALIAQPATILVMAILVAVIWRRGDAICFDARAAVLCLAGYFAAPYAQFYDALFLAVAGLFWARALHQQGRFDRAARGLIVAGGVATCFVFVPGFPITVLLTPIAAAALIWLLTGTSTPQRGTDDEFPPRAEAAG</sequence>
<keyword evidence="10" id="KW-1185">Reference proteome</keyword>
<feature type="transmembrane region" description="Helical" evidence="8">
    <location>
        <begin position="365"/>
        <end position="398"/>
    </location>
</feature>
<dbReference type="GO" id="GO:0005886">
    <property type="term" value="C:plasma membrane"/>
    <property type="evidence" value="ECO:0007669"/>
    <property type="project" value="UniProtKB-SubCell"/>
</dbReference>
<dbReference type="Proteomes" id="UP000655420">
    <property type="component" value="Unassembled WGS sequence"/>
</dbReference>
<dbReference type="EMBL" id="JAEHHL010000008">
    <property type="protein sequence ID" value="MBK0400180.1"/>
    <property type="molecule type" value="Genomic_DNA"/>
</dbReference>